<evidence type="ECO:0000313" key="2">
    <source>
        <dbReference type="EMBL" id="CCX34290.1"/>
    </source>
</evidence>
<dbReference type="SUPFAM" id="SSF55874">
    <property type="entry name" value="ATPase domain of HSP90 chaperone/DNA topoisomerase II/histidine kinase"/>
    <property type="match status" value="2"/>
</dbReference>
<dbReference type="PROSITE" id="PS50097">
    <property type="entry name" value="BTB"/>
    <property type="match status" value="1"/>
</dbReference>
<protein>
    <submittedName>
        <fullName evidence="2">Similar to Sacsin acc. no. Q9NZJ4</fullName>
    </submittedName>
</protein>
<feature type="domain" description="BTB" evidence="1">
    <location>
        <begin position="2595"/>
        <end position="2664"/>
    </location>
</feature>
<organism evidence="2 3">
    <name type="scientific">Pyronema omphalodes (strain CBS 100304)</name>
    <name type="common">Pyronema confluens</name>
    <dbReference type="NCBI Taxonomy" id="1076935"/>
    <lineage>
        <taxon>Eukaryota</taxon>
        <taxon>Fungi</taxon>
        <taxon>Dikarya</taxon>
        <taxon>Ascomycota</taxon>
        <taxon>Pezizomycotina</taxon>
        <taxon>Pezizomycetes</taxon>
        <taxon>Pezizales</taxon>
        <taxon>Pyronemataceae</taxon>
        <taxon>Pyronema</taxon>
    </lineage>
</organism>
<keyword evidence="3" id="KW-1185">Reference proteome</keyword>
<dbReference type="SMART" id="SM00225">
    <property type="entry name" value="BTB"/>
    <property type="match status" value="1"/>
</dbReference>
<accession>U4LQU8</accession>
<dbReference type="OMA" id="QTMYHWT"/>
<dbReference type="InterPro" id="IPR011333">
    <property type="entry name" value="SKP1/BTB/POZ_sf"/>
</dbReference>
<dbReference type="InterPro" id="IPR000210">
    <property type="entry name" value="BTB/POZ_dom"/>
</dbReference>
<dbReference type="Pfam" id="PF00651">
    <property type="entry name" value="BTB"/>
    <property type="match status" value="1"/>
</dbReference>
<name>U4LQU8_PYROM</name>
<dbReference type="InterPro" id="IPR052972">
    <property type="entry name" value="Sacsin_chaperone_reg"/>
</dbReference>
<dbReference type="STRING" id="1076935.U4LQU8"/>
<dbReference type="SUPFAM" id="SSF54695">
    <property type="entry name" value="POZ domain"/>
    <property type="match status" value="1"/>
</dbReference>
<dbReference type="OrthoDB" id="1262810at2759"/>
<dbReference type="PANTHER" id="PTHR15600">
    <property type="entry name" value="SACSIN"/>
    <property type="match status" value="1"/>
</dbReference>
<evidence type="ECO:0000259" key="1">
    <source>
        <dbReference type="PROSITE" id="PS50097"/>
    </source>
</evidence>
<dbReference type="InterPro" id="IPR058210">
    <property type="entry name" value="SACS/Nov_dom"/>
</dbReference>
<dbReference type="GO" id="GO:0030544">
    <property type="term" value="F:Hsp70 protein binding"/>
    <property type="evidence" value="ECO:0007669"/>
    <property type="project" value="TreeGrafter"/>
</dbReference>
<proteinExistence type="predicted"/>
<dbReference type="eggNOG" id="KOG4441">
    <property type="taxonomic scope" value="Eukaryota"/>
</dbReference>
<dbReference type="InterPro" id="IPR036890">
    <property type="entry name" value="HATPase_C_sf"/>
</dbReference>
<dbReference type="EMBL" id="HF936511">
    <property type="protein sequence ID" value="CCX34290.1"/>
    <property type="molecule type" value="Genomic_DNA"/>
</dbReference>
<evidence type="ECO:0000313" key="3">
    <source>
        <dbReference type="Proteomes" id="UP000018144"/>
    </source>
</evidence>
<dbReference type="PANTHER" id="PTHR15600:SF42">
    <property type="entry name" value="SACSIN"/>
    <property type="match status" value="1"/>
</dbReference>
<gene>
    <name evidence="2" type="ORF">PCON_03483</name>
</gene>
<dbReference type="CDD" id="cd18186">
    <property type="entry name" value="BTB_POZ_ZBTB_KLHL-like"/>
    <property type="match status" value="1"/>
</dbReference>
<sequence>MVVKPKRNNAQHQPLTTVLRNIVREYPAGGGVLRELCQNADDSGATAIEFILDPTHHPTDPLLHPEGGLVEFQGPALLAYNNRTFSERDFRSLSKIGDSEKLHDLNSTGKFGRGFNSVYNWTDNPSIVSGSSLLILDPHQTWSKDVGEPGGPLWDFVQNYEEPEMINQMAPFRCLVRDISRPYEGTIIRLPLRTAEQGSRSEIVRDLERKSTEVDDIKKVFESFSAEMAEYLLFLRHISSIKLKIGDEVFAEAVSRKFSWEGDKRDITESFTIDDAYQSVLVQGDEESRDHQFVTEITFIKNDERSTASYAVTHHMRHAHPDAELHEWSRRYKLFPWVAIASPISESALRNFTGKLFSTLPLPISSQHPAHIHAMFSITPDRASIHRNEDSTVSEKTETKRGSRWNRWIFEELVVSAWTANLQFISHLTDQNGCTFAGWNVWPLGGKEQGSLGVGILDEVFKRVMANGLRLLPTIGGSLAHSSEALFAPQLAVSLEEALREAAVVVVFPPKDRREQLFQPSHQYSGLRLITPTEIRLGLSTLQNASYPGEGLNVISADSKSVLLDYILSDAAYKEIGQCEARLLPTLAGTYQAFKPLDESIKIRFAQSQKELELFHGPNINPLVIDNSKLSSDSLYHFNNWIALLEEFSSISRWDLKGAQMYCRSSVFQNELNREVPMETIVRPGILGWVNRLWSWAVALDRKGAMSAFENLWLLPIGGNRYSKLPPNSIILDVSGYGPIAQIFRQILASSPTDALDYYIYTTNDTMSQENTEFFREAKFIYDCEELHNIVSWLASWPDFLDVASYEQRTQLIDLMGGLAVKNIANDIKTRLKEFLKWLPLFHPAFNREQERPWISLNGFATYVAISTSDGLPEFQYAGNEVETIFVDKNGRGALSLLTAFSLAKIPSKAELLENYVIPSLATTTGDTKDSLSRYVLHPRNLRELDLHGEALKRLKSIKFVPVQEHASMLKSPPELVDCSNRVAELYFRDEYAFPRDDFLQEFREGLKCLGMITEITDSVVYDRLNKYSRSLNRVEEISLSLEVLLNERPKPPQLGPEYLGLKWIPASMDDDARKGTEKLFSASECRDYSREKLVKYAMPLTKLDFGRPWREELGWHQPPDPYKIIEQMEMAVTKSDNAVIASLLESGWLDNQIVQSKLEQIAWIPGVSGGYYRRSDIFQYNAKKFHPHLDVLSPEVSRYFPEGETTALCFTVEKEPSIEKLAEFQAKLASEKRLSGETLQVFVSLLQEAAERFKDADFSSWKVPDIDGVIHDFCEMTVGTLRNDEESEDAIIETLHFPHPSIGKQTIDLLRFPTVQDRFLEKRVGPEFIQDFEQGQKLTTIISDALQRYPIEDTFNEYLANAEDSGGAQKITWAVDAKSKHPKGNLITGKLKDCVGEAILCHNDGIFSRKDLDSLTDIGNSSKRDEPSKIGRFGRGSLTMYHWTCVPSFVTGDHFVIMDPEQKRLPNNPTTRKPRKGMLLSIRDVRKFWPDQLRPFQGLFGFTSETEHYRGTIFRFPLMQSRATSKLYSNSREAITVDRVREYLMRYKEDAHIALLFLKNIKSIECLHRDALGDITKLWGVSIETDTTPGTVTSPDTTLLKVRHEIPEYARDKAGMPQLQNKVGNEEWLLLTSTVDSAHVPDQLQATQQRHKLQARCGIAALIKGKRSFRTGRLFLDVPTRNTVDLPMHISADLVIQSDRRHFIDLDGSDWNTWMMSSQLATLYMRMLSCLVSDASVSVYNYWPKFPKKTKEQKIGYVLKDAIWKRILLDDTLLFPVEVRKDIEDSDKAVEHTTTQNALFNLLPPNHIVHLILPRLDLNRRKLVNPVGEAHLGLTAIQELEEHTITVVSPNLVAQLFQSERNCQVLQQMLREDRQTYNMALINNLLSYILSGVEPHEIIGCRILPLEDGTLGRITVKSNTNYFLIDPNKPQDGALPGLLPEMAVISGLDEIVRAKLLKGNVLNISPFSFLDLPQVLHRLEDIKITPKVKRDFLVKVWKSYHSHGTKEDLELLEKLRIVAAISNDPSGYQFLTVDDFRAYRHPAMLSISRSSLLGSRGPDITAVFNVLKRHGLLLIDRETFPKWLIDAQWVQEEEIEKHGGLYRLLRCIETLCEKSLRPIESFISVEFGREPGLLEKLGNVLRYSNWKLFNDQRQAAYARLLLRNFPIIPCSKRNGSPMQYLSSQNALLEPKISLSLDKMPRTQHFVCTNWASAHRGELEFLLMEPMSMEAFLIQEFSVRQGSILSANLLKIYVRILTHTTPQMRSQLPVALDGKRRFCMANMLYDHRNELFEAAFHHIKAESFLHLKLRNLNWPTLIGQTDNKVYRSCVWGIQTQAENPAYNEMTPLVDRARRVFDFIRWETPAVRTICAFGQEHLWLTVSFVPAMYVDANNTLRNSTMRGKVPSNRLIALCSGVLPAYADVCWSQAPFFREEPAATVLALLPGQGKPTVEMILSHLQFLSEKRHEINSAEFPSFIENAKACYRYLQSLDKKIKVPEDHEIWFNTDQENPSREVFNKSWVSTKNLCLGLEYNSRNLQYVRSSLQTFVALLKNCNVRTIRGPIASPLPMRQNGDMPYSALLLAQFQQFRTEQKFIDVHIVIGGKKLGVHKAVLCAASEYFQTMFGNLMREETEGIIDWNGAGFTPQTAECLIDWIYTGEMTAITPSEPTDEMEQLLELMGAANCYLLQDLKECAAHSLRSARYIRPETVLEVKKYAVENDAKGLVKECDEYIAEYWDIIERESASVL</sequence>
<dbReference type="NCBIfam" id="NF047352">
    <property type="entry name" value="P_loop_sacsin"/>
    <property type="match status" value="1"/>
</dbReference>
<dbReference type="Proteomes" id="UP000018144">
    <property type="component" value="Unassembled WGS sequence"/>
</dbReference>
<dbReference type="Pfam" id="PF25794">
    <property type="entry name" value="SACS"/>
    <property type="match status" value="2"/>
</dbReference>
<reference evidence="2 3" key="1">
    <citation type="journal article" date="2013" name="PLoS Genet.">
        <title>The genome and development-dependent transcriptomes of Pyronema confluens: a window into fungal evolution.</title>
        <authorList>
            <person name="Traeger S."/>
            <person name="Altegoer F."/>
            <person name="Freitag M."/>
            <person name="Gabaldon T."/>
            <person name="Kempken F."/>
            <person name="Kumar A."/>
            <person name="Marcet-Houben M."/>
            <person name="Poggeler S."/>
            <person name="Stajich J.E."/>
            <person name="Nowrousian M."/>
        </authorList>
    </citation>
    <scope>NUCLEOTIDE SEQUENCE [LARGE SCALE GENOMIC DNA]</scope>
    <source>
        <strain evidence="3">CBS 100304</strain>
        <tissue evidence="2">Vegetative mycelium</tissue>
    </source>
</reference>
<dbReference type="Gene3D" id="3.30.710.10">
    <property type="entry name" value="Potassium Channel Kv1.1, Chain A"/>
    <property type="match status" value="1"/>
</dbReference>